<evidence type="ECO:0000313" key="11">
    <source>
        <dbReference type="EMBL" id="THG20338.1"/>
    </source>
</evidence>
<dbReference type="Pfam" id="PF00170">
    <property type="entry name" value="bZIP_1"/>
    <property type="match status" value="1"/>
</dbReference>
<dbReference type="Gene3D" id="1.20.5.170">
    <property type="match status" value="1"/>
</dbReference>
<dbReference type="GO" id="GO:0006351">
    <property type="term" value="P:DNA-templated transcription"/>
    <property type="evidence" value="ECO:0007669"/>
    <property type="project" value="InterPro"/>
</dbReference>
<dbReference type="Pfam" id="PF14144">
    <property type="entry name" value="DOG1"/>
    <property type="match status" value="1"/>
</dbReference>
<sequence length="415" mass="47100">MNSSSTQFATSGMMGLYEPIHHQVSMWENTFNGDFSPNKGAPAIVQGDASVGNKSEYTSYESISSLGNNQEPKKMSDKVQRRLAQNREAARKCRLKKKVHVQQLETCRLKLTQLEQELQRARHQGLYVGGAPNNGHVGLSVPLNSVINAFSLCLFPCFSGEMFVPSSFPDITVQIVDHRLMWTGKVSVEERIEHICKFSITVFEMEYGLWIEEEQRQNCVLRKVLQDHISDIELRMFVETGLNHYYKLFQMKEDAAKADVFYLMHGTWRTPVERLFLWLGGFRPSELLNILLPELEPLTDQQVLLVGNLRQSSQQAEDALSLGMDRLQQTLAQSIIADPTCAGIYGSPMASAMENLDAMEGFVNQADHLRRQTLQQMSRILTIRQSARGLLAMGEYFRRLRALSSLWASHPREPA</sequence>
<keyword evidence="12" id="KW-1185">Reference proteome</keyword>
<dbReference type="AlphaFoldDB" id="A0A4S4ETU8"/>
<evidence type="ECO:0000256" key="1">
    <source>
        <dbReference type="ARBA" id="ARBA00004123"/>
    </source>
</evidence>
<feature type="coiled-coil region" evidence="8">
    <location>
        <begin position="97"/>
        <end position="124"/>
    </location>
</feature>
<dbReference type="PANTHER" id="PTHR45693">
    <property type="entry name" value="TRANSCRIPTION FACTOR TGA9"/>
    <property type="match status" value="1"/>
</dbReference>
<dbReference type="Proteomes" id="UP000306102">
    <property type="component" value="Unassembled WGS sequence"/>
</dbReference>
<evidence type="ECO:0000313" key="12">
    <source>
        <dbReference type="Proteomes" id="UP000306102"/>
    </source>
</evidence>
<dbReference type="InterPro" id="IPR046347">
    <property type="entry name" value="bZIP_sf"/>
</dbReference>
<dbReference type="SUPFAM" id="SSF57959">
    <property type="entry name" value="Leucine zipper domain"/>
    <property type="match status" value="1"/>
</dbReference>
<evidence type="ECO:0000256" key="6">
    <source>
        <dbReference type="ARBA" id="ARBA00023163"/>
    </source>
</evidence>
<evidence type="ECO:0000256" key="7">
    <source>
        <dbReference type="ARBA" id="ARBA00023242"/>
    </source>
</evidence>
<keyword evidence="6" id="KW-0804">Transcription</keyword>
<proteinExistence type="inferred from homology"/>
<keyword evidence="7" id="KW-0539">Nucleus</keyword>
<reference evidence="11 12" key="1">
    <citation type="journal article" date="2018" name="Proc. Natl. Acad. Sci. U.S.A.">
        <title>Draft genome sequence of Camellia sinensis var. sinensis provides insights into the evolution of the tea genome and tea quality.</title>
        <authorList>
            <person name="Wei C."/>
            <person name="Yang H."/>
            <person name="Wang S."/>
            <person name="Zhao J."/>
            <person name="Liu C."/>
            <person name="Gao L."/>
            <person name="Xia E."/>
            <person name="Lu Y."/>
            <person name="Tai Y."/>
            <person name="She G."/>
            <person name="Sun J."/>
            <person name="Cao H."/>
            <person name="Tong W."/>
            <person name="Gao Q."/>
            <person name="Li Y."/>
            <person name="Deng W."/>
            <person name="Jiang X."/>
            <person name="Wang W."/>
            <person name="Chen Q."/>
            <person name="Zhang S."/>
            <person name="Li H."/>
            <person name="Wu J."/>
            <person name="Wang P."/>
            <person name="Li P."/>
            <person name="Shi C."/>
            <person name="Zheng F."/>
            <person name="Jian J."/>
            <person name="Huang B."/>
            <person name="Shan D."/>
            <person name="Shi M."/>
            <person name="Fang C."/>
            <person name="Yue Y."/>
            <person name="Li F."/>
            <person name="Li D."/>
            <person name="Wei S."/>
            <person name="Han B."/>
            <person name="Jiang C."/>
            <person name="Yin Y."/>
            <person name="Xia T."/>
            <person name="Zhang Z."/>
            <person name="Bennetzen J.L."/>
            <person name="Zhao S."/>
            <person name="Wan X."/>
        </authorList>
    </citation>
    <scope>NUCLEOTIDE SEQUENCE [LARGE SCALE GENOMIC DNA]</scope>
    <source>
        <strain evidence="12">cv. Shuchazao</strain>
        <tissue evidence="11">Leaf</tissue>
    </source>
</reference>
<comment type="subcellular location">
    <subcellularLocation>
        <location evidence="1">Nucleus</location>
    </subcellularLocation>
</comment>
<keyword evidence="3" id="KW-0805">Transcription regulation</keyword>
<dbReference type="InterPro" id="IPR025422">
    <property type="entry name" value="TGA_domain"/>
</dbReference>
<evidence type="ECO:0000259" key="9">
    <source>
        <dbReference type="PROSITE" id="PS50217"/>
    </source>
</evidence>
<evidence type="ECO:0000256" key="4">
    <source>
        <dbReference type="ARBA" id="ARBA00023125"/>
    </source>
</evidence>
<feature type="domain" description="DOG1" evidence="10">
    <location>
        <begin position="200"/>
        <end position="410"/>
    </location>
</feature>
<dbReference type="GO" id="GO:0003700">
    <property type="term" value="F:DNA-binding transcription factor activity"/>
    <property type="evidence" value="ECO:0007669"/>
    <property type="project" value="InterPro"/>
</dbReference>
<comment type="caution">
    <text evidence="11">The sequence shown here is derived from an EMBL/GenBank/DDBJ whole genome shotgun (WGS) entry which is preliminary data.</text>
</comment>
<dbReference type="GO" id="GO:0043565">
    <property type="term" value="F:sequence-specific DNA binding"/>
    <property type="evidence" value="ECO:0007669"/>
    <property type="project" value="InterPro"/>
</dbReference>
<evidence type="ECO:0000256" key="2">
    <source>
        <dbReference type="ARBA" id="ARBA00007163"/>
    </source>
</evidence>
<accession>A0A4S4ETU8</accession>
<keyword evidence="8" id="KW-0175">Coiled coil</keyword>
<name>A0A4S4ETU8_CAMSN</name>
<keyword evidence="4" id="KW-0238">DNA-binding</keyword>
<keyword evidence="5" id="KW-0010">Activator</keyword>
<protein>
    <recommendedName>
        <fullName evidence="13">DOG1 domain-containing protein</fullName>
    </recommendedName>
</protein>
<dbReference type="SMART" id="SM00338">
    <property type="entry name" value="BRLZ"/>
    <property type="match status" value="1"/>
</dbReference>
<comment type="similarity">
    <text evidence="2">Belongs to the bZIP family.</text>
</comment>
<dbReference type="GO" id="GO:0005634">
    <property type="term" value="C:nucleus"/>
    <property type="evidence" value="ECO:0007669"/>
    <property type="project" value="UniProtKB-SubCell"/>
</dbReference>
<evidence type="ECO:0000256" key="5">
    <source>
        <dbReference type="ARBA" id="ARBA00023159"/>
    </source>
</evidence>
<dbReference type="PROSITE" id="PS00036">
    <property type="entry name" value="BZIP_BASIC"/>
    <property type="match status" value="1"/>
</dbReference>
<evidence type="ECO:0008006" key="13">
    <source>
        <dbReference type="Google" id="ProtNLM"/>
    </source>
</evidence>
<gene>
    <name evidence="11" type="ORF">TEA_009569</name>
</gene>
<dbReference type="InterPro" id="IPR004827">
    <property type="entry name" value="bZIP"/>
</dbReference>
<feature type="domain" description="BZIP" evidence="9">
    <location>
        <begin position="76"/>
        <end position="120"/>
    </location>
</feature>
<dbReference type="STRING" id="542762.A0A4S4ETU8"/>
<dbReference type="PANTHER" id="PTHR45693:SF7">
    <property type="entry name" value="TRANSCRIPTION FACTOR TGA7"/>
    <property type="match status" value="1"/>
</dbReference>
<dbReference type="EMBL" id="SDRB02001999">
    <property type="protein sequence ID" value="THG20338.1"/>
    <property type="molecule type" value="Genomic_DNA"/>
</dbReference>
<organism evidence="11 12">
    <name type="scientific">Camellia sinensis var. sinensis</name>
    <name type="common">China tea</name>
    <dbReference type="NCBI Taxonomy" id="542762"/>
    <lineage>
        <taxon>Eukaryota</taxon>
        <taxon>Viridiplantae</taxon>
        <taxon>Streptophyta</taxon>
        <taxon>Embryophyta</taxon>
        <taxon>Tracheophyta</taxon>
        <taxon>Spermatophyta</taxon>
        <taxon>Magnoliopsida</taxon>
        <taxon>eudicotyledons</taxon>
        <taxon>Gunneridae</taxon>
        <taxon>Pentapetalae</taxon>
        <taxon>asterids</taxon>
        <taxon>Ericales</taxon>
        <taxon>Theaceae</taxon>
        <taxon>Camellia</taxon>
    </lineage>
</organism>
<dbReference type="PROSITE" id="PS50217">
    <property type="entry name" value="BZIP"/>
    <property type="match status" value="1"/>
</dbReference>
<evidence type="ECO:0000256" key="8">
    <source>
        <dbReference type="SAM" id="Coils"/>
    </source>
</evidence>
<evidence type="ECO:0000256" key="3">
    <source>
        <dbReference type="ARBA" id="ARBA00023015"/>
    </source>
</evidence>
<dbReference type="FunFam" id="1.20.5.170:FF:000019">
    <property type="entry name" value="BZIP family transcription factor"/>
    <property type="match status" value="1"/>
</dbReference>
<evidence type="ECO:0000259" key="10">
    <source>
        <dbReference type="PROSITE" id="PS51806"/>
    </source>
</evidence>
<dbReference type="PROSITE" id="PS51806">
    <property type="entry name" value="DOG1"/>
    <property type="match status" value="1"/>
</dbReference>